<dbReference type="CAZy" id="GT26">
    <property type="family name" value="Glycosyltransferase Family 26"/>
</dbReference>
<organism evidence="4 5">
    <name type="scientific">Beijerinckia indica subsp. indica (strain ATCC 9039 / DSM 1715 / NCIMB 8712)</name>
    <dbReference type="NCBI Taxonomy" id="395963"/>
    <lineage>
        <taxon>Bacteria</taxon>
        <taxon>Pseudomonadati</taxon>
        <taxon>Pseudomonadota</taxon>
        <taxon>Alphaproteobacteria</taxon>
        <taxon>Hyphomicrobiales</taxon>
        <taxon>Beijerinckiaceae</taxon>
        <taxon>Beijerinckia</taxon>
    </lineage>
</organism>
<reference evidence="4 5" key="2">
    <citation type="journal article" date="2010" name="J. Bacteriol.">
        <title>Complete genome sequence of Beijerinckia indica subsp. indica.</title>
        <authorList>
            <person name="Tamas I."/>
            <person name="Dedysh S.N."/>
            <person name="Liesack W."/>
            <person name="Stott M.B."/>
            <person name="Alam M."/>
            <person name="Murrell J.C."/>
            <person name="Dunfield P.F."/>
        </authorList>
    </citation>
    <scope>NUCLEOTIDE SEQUENCE [LARGE SCALE GENOMIC DNA]</scope>
    <source>
        <strain evidence="5">ATCC 9039 / DSM 1715 / NCIMB 8712</strain>
    </source>
</reference>
<evidence type="ECO:0000256" key="3">
    <source>
        <dbReference type="SAM" id="Phobius"/>
    </source>
</evidence>
<gene>
    <name evidence="4" type="ordered locus">Bind_2648</name>
</gene>
<keyword evidence="2 4" id="KW-0808">Transferase</keyword>
<evidence type="ECO:0000256" key="1">
    <source>
        <dbReference type="ARBA" id="ARBA00022676"/>
    </source>
</evidence>
<dbReference type="InterPro" id="IPR004629">
    <property type="entry name" value="WecG_TagA_CpsF"/>
</dbReference>
<dbReference type="GO" id="GO:0016758">
    <property type="term" value="F:hexosyltransferase activity"/>
    <property type="evidence" value="ECO:0007669"/>
    <property type="project" value="TreeGrafter"/>
</dbReference>
<dbReference type="Proteomes" id="UP000001695">
    <property type="component" value="Chromosome"/>
</dbReference>
<reference evidence="5" key="1">
    <citation type="submission" date="2008-03" db="EMBL/GenBank/DDBJ databases">
        <title>Complete sequence of chromosome of Beijerinckia indica subsp. indica ATCC 9039.</title>
        <authorList>
            <consortium name="US DOE Joint Genome Institute"/>
            <person name="Copeland A."/>
            <person name="Lucas S."/>
            <person name="Lapidus A."/>
            <person name="Glavina del Rio T."/>
            <person name="Dalin E."/>
            <person name="Tice H."/>
            <person name="Bruce D."/>
            <person name="Goodwin L."/>
            <person name="Pitluck S."/>
            <person name="LaButti K."/>
            <person name="Schmutz J."/>
            <person name="Larimer F."/>
            <person name="Land M."/>
            <person name="Hauser L."/>
            <person name="Kyrpides N."/>
            <person name="Mikhailova N."/>
            <person name="Dunfield P.F."/>
            <person name="Dedysh S.N."/>
            <person name="Liesack W."/>
            <person name="Saw J.H."/>
            <person name="Alam M."/>
            <person name="Chen Y."/>
            <person name="Murrell J.C."/>
            <person name="Richardson P."/>
        </authorList>
    </citation>
    <scope>NUCLEOTIDE SEQUENCE [LARGE SCALE GENOMIC DNA]</scope>
    <source>
        <strain evidence="5">ATCC 9039 / DSM 1715 / NCIMB 8712</strain>
    </source>
</reference>
<proteinExistence type="predicted"/>
<dbReference type="AlphaFoldDB" id="B2IJB0"/>
<dbReference type="HOGENOM" id="CLU_063203_0_1_5"/>
<sequence length="270" mass="29961">MTCWGDAFKVNDIAVNGLSEKMVVRRIFDLLLSDESFTVFTINLDHIVKLKRESKFAKAYNAAEIVTADGFPIVLIGRLLNKKVKRTTGADLIEPVCAEAARKGIGIFLCGSTHHSLQFASQYLCTKFPNLDVRGYVAPPYGFDPEGRDADELIKIIDHSGARIAFLAFGAPKQEVFSHRAAQHVSGMALLSIGAGLDFLSGHQLRAPDLIRKLNLEWAWRLASNPRRFARRYADCLSILPGLIISTLIIPLFYTNINRILRSISADDNS</sequence>
<dbReference type="KEGG" id="bid:Bind_2648"/>
<dbReference type="Pfam" id="PF03808">
    <property type="entry name" value="Glyco_tran_WecG"/>
    <property type="match status" value="1"/>
</dbReference>
<dbReference type="EMBL" id="CP001016">
    <property type="protein sequence ID" value="ACB96228.1"/>
    <property type="molecule type" value="Genomic_DNA"/>
</dbReference>
<keyword evidence="3" id="KW-0472">Membrane</keyword>
<keyword evidence="3" id="KW-0812">Transmembrane</keyword>
<feature type="transmembrane region" description="Helical" evidence="3">
    <location>
        <begin position="233"/>
        <end position="254"/>
    </location>
</feature>
<keyword evidence="3" id="KW-1133">Transmembrane helix</keyword>
<dbReference type="PANTHER" id="PTHR34136">
    <property type="match status" value="1"/>
</dbReference>
<dbReference type="RefSeq" id="WP_012385579.1">
    <property type="nucleotide sequence ID" value="NC_010581.1"/>
</dbReference>
<dbReference type="eggNOG" id="COG1922">
    <property type="taxonomic scope" value="Bacteria"/>
</dbReference>
<dbReference type="CDD" id="cd06533">
    <property type="entry name" value="Glyco_transf_WecG_TagA"/>
    <property type="match status" value="1"/>
</dbReference>
<accession>B2IJB0</accession>
<keyword evidence="1" id="KW-0328">Glycosyltransferase</keyword>
<protein>
    <submittedName>
        <fullName evidence="4">Glycosyl transferase, WecB/TagA/CpsF family</fullName>
    </submittedName>
</protein>
<evidence type="ECO:0000256" key="2">
    <source>
        <dbReference type="ARBA" id="ARBA00022679"/>
    </source>
</evidence>
<evidence type="ECO:0000313" key="5">
    <source>
        <dbReference type="Proteomes" id="UP000001695"/>
    </source>
</evidence>
<dbReference type="PANTHER" id="PTHR34136:SF1">
    <property type="entry name" value="UDP-N-ACETYL-D-MANNOSAMINURONIC ACID TRANSFERASE"/>
    <property type="match status" value="1"/>
</dbReference>
<evidence type="ECO:0000313" key="4">
    <source>
        <dbReference type="EMBL" id="ACB96228.1"/>
    </source>
</evidence>
<keyword evidence="5" id="KW-1185">Reference proteome</keyword>
<dbReference type="NCBIfam" id="TIGR00696">
    <property type="entry name" value="wecG_tagA_cpsF"/>
    <property type="match status" value="1"/>
</dbReference>
<dbReference type="STRING" id="395963.Bind_2648"/>
<name>B2IJB0_BEII9</name>